<evidence type="ECO:0000256" key="1">
    <source>
        <dbReference type="SAM" id="MobiDB-lite"/>
    </source>
</evidence>
<evidence type="ECO:0000313" key="3">
    <source>
        <dbReference type="Proteomes" id="UP000299102"/>
    </source>
</evidence>
<dbReference type="EMBL" id="BGZK01000108">
    <property type="protein sequence ID" value="GBP19439.1"/>
    <property type="molecule type" value="Genomic_DNA"/>
</dbReference>
<organism evidence="2 3">
    <name type="scientific">Eumeta variegata</name>
    <name type="common">Bagworm moth</name>
    <name type="synonym">Eumeta japonica</name>
    <dbReference type="NCBI Taxonomy" id="151549"/>
    <lineage>
        <taxon>Eukaryota</taxon>
        <taxon>Metazoa</taxon>
        <taxon>Ecdysozoa</taxon>
        <taxon>Arthropoda</taxon>
        <taxon>Hexapoda</taxon>
        <taxon>Insecta</taxon>
        <taxon>Pterygota</taxon>
        <taxon>Neoptera</taxon>
        <taxon>Endopterygota</taxon>
        <taxon>Lepidoptera</taxon>
        <taxon>Glossata</taxon>
        <taxon>Ditrysia</taxon>
        <taxon>Tineoidea</taxon>
        <taxon>Psychidae</taxon>
        <taxon>Oiketicinae</taxon>
        <taxon>Eumeta</taxon>
    </lineage>
</organism>
<feature type="compositionally biased region" description="Low complexity" evidence="1">
    <location>
        <begin position="73"/>
        <end position="88"/>
    </location>
</feature>
<feature type="region of interest" description="Disordered" evidence="1">
    <location>
        <begin position="65"/>
        <end position="93"/>
    </location>
</feature>
<gene>
    <name evidence="2" type="ORF">EVAR_15787_1</name>
</gene>
<reference evidence="2 3" key="1">
    <citation type="journal article" date="2019" name="Commun. Biol.">
        <title>The bagworm genome reveals a unique fibroin gene that provides high tensile strength.</title>
        <authorList>
            <person name="Kono N."/>
            <person name="Nakamura H."/>
            <person name="Ohtoshi R."/>
            <person name="Tomita M."/>
            <person name="Numata K."/>
            <person name="Arakawa K."/>
        </authorList>
    </citation>
    <scope>NUCLEOTIDE SEQUENCE [LARGE SCALE GENOMIC DNA]</scope>
</reference>
<sequence>MQTFKSGIKKLTVHPSSPSNPPPRGSDPHARNNEINGIIDAGDVVRGHGDRKAIRCRRRQIAKYARHRVGGQTSSSLASSSGRSLTAGHVLPQNISPRGALCPDVGAVPYLHRQSTALTEIAVLA</sequence>
<keyword evidence="3" id="KW-1185">Reference proteome</keyword>
<dbReference type="Proteomes" id="UP000299102">
    <property type="component" value="Unassembled WGS sequence"/>
</dbReference>
<protein>
    <submittedName>
        <fullName evidence="2">Uncharacterized protein</fullName>
    </submittedName>
</protein>
<evidence type="ECO:0000313" key="2">
    <source>
        <dbReference type="EMBL" id="GBP19439.1"/>
    </source>
</evidence>
<comment type="caution">
    <text evidence="2">The sequence shown here is derived from an EMBL/GenBank/DDBJ whole genome shotgun (WGS) entry which is preliminary data.</text>
</comment>
<proteinExistence type="predicted"/>
<name>A0A4C1TZG4_EUMVA</name>
<accession>A0A4C1TZG4</accession>
<dbReference type="AlphaFoldDB" id="A0A4C1TZG4"/>
<feature type="region of interest" description="Disordered" evidence="1">
    <location>
        <begin position="1"/>
        <end position="34"/>
    </location>
</feature>